<keyword evidence="3" id="KW-0969">Cilium</keyword>
<dbReference type="Proteomes" id="UP000035762">
    <property type="component" value="Unassembled WGS sequence"/>
</dbReference>
<gene>
    <name evidence="3" type="ORF">BN961_00618</name>
</gene>
<dbReference type="RefSeq" id="WP_048755683.1">
    <property type="nucleotide sequence ID" value="NZ_CCAZ020000001.1"/>
</dbReference>
<comment type="caution">
    <text evidence="3">The sequence shown here is derived from an EMBL/GenBank/DDBJ whole genome shotgun (WGS) entry which is preliminary data.</text>
</comment>
<evidence type="ECO:0000256" key="1">
    <source>
        <dbReference type="ARBA" id="ARBA00022448"/>
    </source>
</evidence>
<keyword evidence="4" id="KW-1185">Reference proteome</keyword>
<reference evidence="3 4" key="1">
    <citation type="journal article" date="2014" name="Genome Announc.">
        <title>Genome Sequence of Afipia felis Strain 76713, Isolated in Hospital Water Using an Amoeba Co-Culture Procedure.</title>
        <authorList>
            <person name="Benamar S."/>
            <person name="La Scola B."/>
            <person name="Croce O."/>
        </authorList>
    </citation>
    <scope>NUCLEOTIDE SEQUENCE [LARGE SCALE GENOMIC DNA]</scope>
    <source>
        <strain evidence="3 4">76713</strain>
    </source>
</reference>
<keyword evidence="3" id="KW-0282">Flagellum</keyword>
<dbReference type="PANTHER" id="PTHR34982:SF1">
    <property type="entry name" value="FLAGELLAR ASSEMBLY PROTEIN FLIH"/>
    <property type="match status" value="1"/>
</dbReference>
<dbReference type="GO" id="GO:0005829">
    <property type="term" value="C:cytosol"/>
    <property type="evidence" value="ECO:0007669"/>
    <property type="project" value="TreeGrafter"/>
</dbReference>
<protein>
    <submittedName>
        <fullName evidence="3">Flagellar assembly protein H</fullName>
    </submittedName>
</protein>
<dbReference type="AlphaFoldDB" id="A0A090MLQ5"/>
<dbReference type="GO" id="GO:0015031">
    <property type="term" value="P:protein transport"/>
    <property type="evidence" value="ECO:0007669"/>
    <property type="project" value="UniProtKB-KW"/>
</dbReference>
<dbReference type="PANTHER" id="PTHR34982">
    <property type="entry name" value="YOP PROTEINS TRANSLOCATION PROTEIN L"/>
    <property type="match status" value="1"/>
</dbReference>
<dbReference type="OrthoDB" id="7304298at2"/>
<dbReference type="EMBL" id="CCAZ020000001">
    <property type="protein sequence ID" value="CEG07232.1"/>
    <property type="molecule type" value="Genomic_DNA"/>
</dbReference>
<name>A0A090MLQ5_AFIFE</name>
<dbReference type="InterPro" id="IPR051472">
    <property type="entry name" value="T3SS_Stator/FliH"/>
</dbReference>
<evidence type="ECO:0000313" key="3">
    <source>
        <dbReference type="EMBL" id="CEG07232.1"/>
    </source>
</evidence>
<proteinExistence type="predicted"/>
<organism evidence="3 4">
    <name type="scientific">Afipia felis</name>
    <name type="common">Cat scratch disease bacillus</name>
    <dbReference type="NCBI Taxonomy" id="1035"/>
    <lineage>
        <taxon>Bacteria</taxon>
        <taxon>Pseudomonadati</taxon>
        <taxon>Pseudomonadota</taxon>
        <taxon>Alphaproteobacteria</taxon>
        <taxon>Hyphomicrobiales</taxon>
        <taxon>Nitrobacteraceae</taxon>
        <taxon>Afipia</taxon>
    </lineage>
</organism>
<keyword evidence="2" id="KW-0653">Protein transport</keyword>
<evidence type="ECO:0000256" key="2">
    <source>
        <dbReference type="ARBA" id="ARBA00022927"/>
    </source>
</evidence>
<dbReference type="STRING" id="1035.BN961_00618"/>
<evidence type="ECO:0000313" key="4">
    <source>
        <dbReference type="Proteomes" id="UP000035762"/>
    </source>
</evidence>
<keyword evidence="1" id="KW-0813">Transport</keyword>
<sequence length="213" mass="23244">MSAPAKFLFDMDFAAPANTERQASRAEIAQLVADAEARAFRDGFQAAQKEASVESDRRSALAMEEIAIAMRSLAGNFKRVEGRVETEAVDVAVAVARKLCSELVAAEPLAEMTALITDCLRHLTSTPHIAIRVNDALYDRARTRIEDLARRSGFEGRLVILAEPDIDISDCKIEWADGGCTLDRAATDARIGELVERYMAARNQAEDSAGRNS</sequence>
<dbReference type="NCBIfam" id="NF004690">
    <property type="entry name" value="PRK06032.1-1"/>
    <property type="match status" value="1"/>
</dbReference>
<keyword evidence="3" id="KW-0966">Cell projection</keyword>
<accession>A0A090MLQ5</accession>